<dbReference type="Gene3D" id="3.30.470.20">
    <property type="entry name" value="ATP-grasp fold, B domain"/>
    <property type="match status" value="1"/>
</dbReference>
<dbReference type="PROSITE" id="PS50975">
    <property type="entry name" value="ATP_GRASP"/>
    <property type="match status" value="1"/>
</dbReference>
<evidence type="ECO:0000313" key="10">
    <source>
        <dbReference type="Proteomes" id="UP000002195"/>
    </source>
</evidence>
<dbReference type="PaxDb" id="44689-DDB0218317"/>
<keyword evidence="5 6" id="KW-0067">ATP-binding</keyword>
<evidence type="ECO:0000256" key="3">
    <source>
        <dbReference type="ARBA" id="ARBA00022598"/>
    </source>
</evidence>
<dbReference type="InterPro" id="IPR004344">
    <property type="entry name" value="TTL/TTLL_fam"/>
</dbReference>
<dbReference type="Reactome" id="R-DDI-8955332">
    <property type="pathway name" value="Carboxyterminal post-translational modifications of tubulin"/>
</dbReference>
<dbReference type="SMR" id="Q54TU1"/>
<protein>
    <recommendedName>
        <fullName evidence="8">ATP-grasp domain-containing protein</fullName>
    </recommendedName>
</protein>
<dbReference type="eggNOG" id="KOG2157">
    <property type="taxonomic scope" value="Eukaryota"/>
</dbReference>
<feature type="signal peptide" evidence="7">
    <location>
        <begin position="1"/>
        <end position="19"/>
    </location>
</feature>
<dbReference type="PROSITE" id="PS51221">
    <property type="entry name" value="TTL"/>
    <property type="match status" value="1"/>
</dbReference>
<dbReference type="InterPro" id="IPR011761">
    <property type="entry name" value="ATP-grasp"/>
</dbReference>
<evidence type="ECO:0000259" key="8">
    <source>
        <dbReference type="PROSITE" id="PS50975"/>
    </source>
</evidence>
<dbReference type="PANTHER" id="PTHR45870">
    <property type="entry name" value="TUBULIN MONOGLYCYLASE TTLL3"/>
    <property type="match status" value="1"/>
</dbReference>
<gene>
    <name evidence="9" type="ORF">DDB_G0281541</name>
</gene>
<evidence type="ECO:0000256" key="2">
    <source>
        <dbReference type="ARBA" id="ARBA00022490"/>
    </source>
</evidence>
<reference evidence="9 10" key="1">
    <citation type="journal article" date="2005" name="Nature">
        <title>The genome of the social amoeba Dictyostelium discoideum.</title>
        <authorList>
            <consortium name="The Dictyostelium discoideum Sequencing Consortium"/>
            <person name="Eichinger L."/>
            <person name="Pachebat J.A."/>
            <person name="Glockner G."/>
            <person name="Rajandream M.A."/>
            <person name="Sucgang R."/>
            <person name="Berriman M."/>
            <person name="Song J."/>
            <person name="Olsen R."/>
            <person name="Szafranski K."/>
            <person name="Xu Q."/>
            <person name="Tunggal B."/>
            <person name="Kummerfeld S."/>
            <person name="Madera M."/>
            <person name="Konfortov B.A."/>
            <person name="Rivero F."/>
            <person name="Bankier A.T."/>
            <person name="Lehmann R."/>
            <person name="Hamlin N."/>
            <person name="Davies R."/>
            <person name="Gaudet P."/>
            <person name="Fey P."/>
            <person name="Pilcher K."/>
            <person name="Chen G."/>
            <person name="Saunders D."/>
            <person name="Sodergren E."/>
            <person name="Davis P."/>
            <person name="Kerhornou A."/>
            <person name="Nie X."/>
            <person name="Hall N."/>
            <person name="Anjard C."/>
            <person name="Hemphill L."/>
            <person name="Bason N."/>
            <person name="Farbrother P."/>
            <person name="Desany B."/>
            <person name="Just E."/>
            <person name="Morio T."/>
            <person name="Rost R."/>
            <person name="Churcher C."/>
            <person name="Cooper J."/>
            <person name="Haydock S."/>
            <person name="van Driessche N."/>
            <person name="Cronin A."/>
            <person name="Goodhead I."/>
            <person name="Muzny D."/>
            <person name="Mourier T."/>
            <person name="Pain A."/>
            <person name="Lu M."/>
            <person name="Harper D."/>
            <person name="Lindsay R."/>
            <person name="Hauser H."/>
            <person name="James K."/>
            <person name="Quiles M."/>
            <person name="Madan Babu M."/>
            <person name="Saito T."/>
            <person name="Buchrieser C."/>
            <person name="Wardroper A."/>
            <person name="Felder M."/>
            <person name="Thangavelu M."/>
            <person name="Johnson D."/>
            <person name="Knights A."/>
            <person name="Loulseged H."/>
            <person name="Mungall K."/>
            <person name="Oliver K."/>
            <person name="Price C."/>
            <person name="Quail M.A."/>
            <person name="Urushihara H."/>
            <person name="Hernandez J."/>
            <person name="Rabbinowitsch E."/>
            <person name="Steffen D."/>
            <person name="Sanders M."/>
            <person name="Ma J."/>
            <person name="Kohara Y."/>
            <person name="Sharp S."/>
            <person name="Simmonds M."/>
            <person name="Spiegler S."/>
            <person name="Tivey A."/>
            <person name="Sugano S."/>
            <person name="White B."/>
            <person name="Walker D."/>
            <person name="Woodward J."/>
            <person name="Winckler T."/>
            <person name="Tanaka Y."/>
            <person name="Shaulsky G."/>
            <person name="Schleicher M."/>
            <person name="Weinstock G."/>
            <person name="Rosenthal A."/>
            <person name="Cox E.C."/>
            <person name="Chisholm R.L."/>
            <person name="Gibbs R."/>
            <person name="Loomis W.F."/>
            <person name="Platzer M."/>
            <person name="Kay R.R."/>
            <person name="Williams J."/>
            <person name="Dear P.H."/>
            <person name="Noegel A.A."/>
            <person name="Barrell B."/>
            <person name="Kuspa A."/>
        </authorList>
    </citation>
    <scope>NUCLEOTIDE SEQUENCE [LARGE SCALE GENOMIC DNA]</scope>
    <source>
        <strain evidence="9 10">AX4</strain>
    </source>
</reference>
<evidence type="ECO:0000256" key="7">
    <source>
        <dbReference type="SAM" id="SignalP"/>
    </source>
</evidence>
<evidence type="ECO:0000256" key="1">
    <source>
        <dbReference type="ARBA" id="ARBA00004496"/>
    </source>
</evidence>
<dbReference type="GO" id="GO:0046872">
    <property type="term" value="F:metal ion binding"/>
    <property type="evidence" value="ECO:0007669"/>
    <property type="project" value="InterPro"/>
</dbReference>
<dbReference type="GeneID" id="8623109"/>
<evidence type="ECO:0000256" key="5">
    <source>
        <dbReference type="ARBA" id="ARBA00022840"/>
    </source>
</evidence>
<keyword evidence="2" id="KW-0963">Cytoplasm</keyword>
<dbReference type="GO" id="GO:0015630">
    <property type="term" value="C:microtubule cytoskeleton"/>
    <property type="evidence" value="ECO:0000318"/>
    <property type="project" value="GO_Central"/>
</dbReference>
<proteinExistence type="predicted"/>
<dbReference type="HOGENOM" id="CLU_521213_0_0_1"/>
<dbReference type="FunCoup" id="Q54TU1">
    <property type="interactions" value="4"/>
</dbReference>
<feature type="domain" description="ATP-grasp" evidence="8">
    <location>
        <begin position="205"/>
        <end position="459"/>
    </location>
</feature>
<dbReference type="RefSeq" id="XP_640720.1">
    <property type="nucleotide sequence ID" value="XM_635628.1"/>
</dbReference>
<dbReference type="GO" id="GO:0070736">
    <property type="term" value="F:protein-glycine ligase activity, initiating"/>
    <property type="evidence" value="ECO:0000318"/>
    <property type="project" value="GO_Central"/>
</dbReference>
<evidence type="ECO:0000256" key="4">
    <source>
        <dbReference type="ARBA" id="ARBA00022741"/>
    </source>
</evidence>
<dbReference type="AlphaFoldDB" id="Q54TU1"/>
<dbReference type="GO" id="GO:0005737">
    <property type="term" value="C:cytoplasm"/>
    <property type="evidence" value="ECO:0007669"/>
    <property type="project" value="UniProtKB-SubCell"/>
</dbReference>
<dbReference type="VEuPathDB" id="AmoebaDB:DDB_G0281541"/>
<dbReference type="PhylomeDB" id="Q54TU1"/>
<dbReference type="InterPro" id="IPR051437">
    <property type="entry name" value="TTLL_monoglycylase"/>
</dbReference>
<dbReference type="SUPFAM" id="SSF56059">
    <property type="entry name" value="Glutathione synthetase ATP-binding domain-like"/>
    <property type="match status" value="1"/>
</dbReference>
<evidence type="ECO:0000313" key="9">
    <source>
        <dbReference type="EMBL" id="EAL66752.1"/>
    </source>
</evidence>
<feature type="chain" id="PRO_5004250304" description="ATP-grasp domain-containing protein" evidence="7">
    <location>
        <begin position="20"/>
        <end position="523"/>
    </location>
</feature>
<dbReference type="GO" id="GO:0005524">
    <property type="term" value="F:ATP binding"/>
    <property type="evidence" value="ECO:0007669"/>
    <property type="project" value="UniProtKB-UniRule"/>
</dbReference>
<keyword evidence="10" id="KW-1185">Reference proteome</keyword>
<keyword evidence="4 6" id="KW-0547">Nucleotide-binding</keyword>
<dbReference type="PANTHER" id="PTHR45870:SF2">
    <property type="entry name" value="TUBULIN MONOGLYCYLASE TTLL3"/>
    <property type="match status" value="1"/>
</dbReference>
<keyword evidence="7" id="KW-0732">Signal</keyword>
<comment type="caution">
    <text evidence="9">The sequence shown here is derived from an EMBL/GenBank/DDBJ whole genome shotgun (WGS) entry which is preliminary data.</text>
</comment>
<evidence type="ECO:0000256" key="6">
    <source>
        <dbReference type="PROSITE-ProRule" id="PRU00409"/>
    </source>
</evidence>
<dbReference type="KEGG" id="ddi:DDB_G0281541"/>
<sequence>MKLVVLIVFILFICTFINSSTDINEDVVETLTATTKQPDSQNSFDLEKIKESIRNRKKIFKIDQISSNHTLIREALIQRGYAESKSISRGFDIKWSWCWEMLGVRNKDQIVNHFINHDEIGSKSGLTKNMNKLYQNGDKELKDEISKIFPRSYILSNPLEKKAFIKDFNRLKNNNNNNNKIKNNNEKLVGISNDELLNFNNHYGENIISTTTTTTTNEKEIILENDKEELIIYPIQNHIDGNKNIWICKPSANARGVGIRIFDDLNLLLEYSAQGNDEFIVQKYIESPYTIENTKFDIRQFVLVKSLNPLIIFKFRECYLRFCSIEYSNDDLNDRFVHLSNYQVQKDFSKDKNKWSKVSNQWSLSQFKDYLSADSENKVQWENELNEKIKKLVITTIKSWPRNGHNKGSFELLGFDILLNDQMEPMLLEVNTNPGLHLLTDNVKVHHKIAVDDLFKVVLDNQNLWYNQNNKDDHNQNWIKNLTNQQQIDYFGQWEPIYVGDFDKSIEHLSISRPNTLVSVGNK</sequence>
<comment type="subcellular location">
    <subcellularLocation>
        <location evidence="1">Cytoplasm</location>
    </subcellularLocation>
</comment>
<keyword evidence="3" id="KW-0436">Ligase</keyword>
<name>Q54TU1_DICDI</name>
<dbReference type="dictyBase" id="DDB_G0281541"/>
<organism evidence="9 10">
    <name type="scientific">Dictyostelium discoideum</name>
    <name type="common">Social amoeba</name>
    <dbReference type="NCBI Taxonomy" id="44689"/>
    <lineage>
        <taxon>Eukaryota</taxon>
        <taxon>Amoebozoa</taxon>
        <taxon>Evosea</taxon>
        <taxon>Eumycetozoa</taxon>
        <taxon>Dictyostelia</taxon>
        <taxon>Dictyosteliales</taxon>
        <taxon>Dictyosteliaceae</taxon>
        <taxon>Dictyostelium</taxon>
    </lineage>
</organism>
<dbReference type="Pfam" id="PF03133">
    <property type="entry name" value="TTL"/>
    <property type="match status" value="1"/>
</dbReference>
<dbReference type="InParanoid" id="Q54TU1"/>
<dbReference type="STRING" id="44689.Q54TU1"/>
<accession>Q54TU1</accession>
<dbReference type="Proteomes" id="UP000002195">
    <property type="component" value="Unassembled WGS sequence"/>
</dbReference>
<dbReference type="EMBL" id="AAFI02000041">
    <property type="protein sequence ID" value="EAL66752.1"/>
    <property type="molecule type" value="Genomic_DNA"/>
</dbReference>
<dbReference type="OMA" id="DGNKNIW"/>